<dbReference type="SUPFAM" id="SSF46565">
    <property type="entry name" value="Chaperone J-domain"/>
    <property type="match status" value="1"/>
</dbReference>
<dbReference type="GO" id="GO:0051087">
    <property type="term" value="F:protein-folding chaperone binding"/>
    <property type="evidence" value="ECO:0007669"/>
    <property type="project" value="InterPro"/>
</dbReference>
<evidence type="ECO:0000313" key="5">
    <source>
        <dbReference type="Proteomes" id="UP000186176"/>
    </source>
</evidence>
<dbReference type="Pfam" id="PF07743">
    <property type="entry name" value="HSCB_C"/>
    <property type="match status" value="1"/>
</dbReference>
<dbReference type="GO" id="GO:0051259">
    <property type="term" value="P:protein complex oligomerization"/>
    <property type="evidence" value="ECO:0007669"/>
    <property type="project" value="InterPro"/>
</dbReference>
<proteinExistence type="inferred from homology"/>
<dbReference type="Proteomes" id="UP000186176">
    <property type="component" value="Unassembled WGS sequence"/>
</dbReference>
<sequence length="168" mass="19562">MNAFQLFGLENKFTIDKKNLDLNYKELMRYLHPDVGSIVDENISVHIIKQYNIVNDPFERALLLVSIKSKMPRDGLLNIIDTIPVSSSLLEQIFEIDEKIKEIAKIGFSIKDFDEITKRNNLKINDCIQFLESEFEKDNPSIRKILSTLKELRIYQKLNDRASSIIDN</sequence>
<dbReference type="SUPFAM" id="SSF47144">
    <property type="entry name" value="HSC20 (HSCB), C-terminal oligomerisation domain"/>
    <property type="match status" value="1"/>
</dbReference>
<dbReference type="InterPro" id="IPR009073">
    <property type="entry name" value="HscB_oligo_C"/>
</dbReference>
<dbReference type="Gene3D" id="1.20.1280.20">
    <property type="entry name" value="HscB, C-terminal domain"/>
    <property type="match status" value="1"/>
</dbReference>
<gene>
    <name evidence="4" type="ORF">cubi_01091</name>
</gene>
<dbReference type="GO" id="GO:0001671">
    <property type="term" value="F:ATPase activator activity"/>
    <property type="evidence" value="ECO:0007669"/>
    <property type="project" value="InterPro"/>
</dbReference>
<protein>
    <submittedName>
        <fullName evidence="4">Chaperone protein</fullName>
    </submittedName>
</protein>
<evidence type="ECO:0000256" key="2">
    <source>
        <dbReference type="ARBA" id="ARBA00023186"/>
    </source>
</evidence>
<dbReference type="EMBL" id="LRBP01000012">
    <property type="protein sequence ID" value="OII74247.1"/>
    <property type="molecule type" value="Genomic_DNA"/>
</dbReference>
<dbReference type="Gene3D" id="1.10.287.110">
    <property type="entry name" value="DnaJ domain"/>
    <property type="match status" value="1"/>
</dbReference>
<feature type="domain" description="Co-chaperone HscB C-terminal oligomerisation" evidence="3">
    <location>
        <begin position="87"/>
        <end position="161"/>
    </location>
</feature>
<dbReference type="OrthoDB" id="448954at2759"/>
<organism evidence="4 5">
    <name type="scientific">Cryptosporidium ubiquitum</name>
    <dbReference type="NCBI Taxonomy" id="857276"/>
    <lineage>
        <taxon>Eukaryota</taxon>
        <taxon>Sar</taxon>
        <taxon>Alveolata</taxon>
        <taxon>Apicomplexa</taxon>
        <taxon>Conoidasida</taxon>
        <taxon>Coccidia</taxon>
        <taxon>Eucoccidiorida</taxon>
        <taxon>Eimeriorina</taxon>
        <taxon>Cryptosporidiidae</taxon>
        <taxon>Cryptosporidium</taxon>
    </lineage>
</organism>
<keyword evidence="5" id="KW-1185">Reference proteome</keyword>
<dbReference type="VEuPathDB" id="CryptoDB:cubi_01091"/>
<dbReference type="GO" id="GO:0044571">
    <property type="term" value="P:[2Fe-2S] cluster assembly"/>
    <property type="evidence" value="ECO:0007669"/>
    <property type="project" value="InterPro"/>
</dbReference>
<name>A0A1J4MJQ0_9CRYT</name>
<reference evidence="4 5" key="1">
    <citation type="submission" date="2016-10" db="EMBL/GenBank/DDBJ databases">
        <title>Reductive evolution of mitochondrial metabolism and differential evolution of invasion-related proteins in Cryptosporidium.</title>
        <authorList>
            <person name="Liu S."/>
            <person name="Roellig D.M."/>
            <person name="Guo Y."/>
            <person name="Li N."/>
            <person name="Frace M.A."/>
            <person name="Tang K."/>
            <person name="Zhang L."/>
            <person name="Feng Y."/>
            <person name="Xiao L."/>
        </authorList>
    </citation>
    <scope>NUCLEOTIDE SEQUENCE [LARGE SCALE GENOMIC DNA]</scope>
    <source>
        <strain evidence="4">39726</strain>
    </source>
</reference>
<dbReference type="PANTHER" id="PTHR14021">
    <property type="entry name" value="IRON-SULFUR CLUSTER CO-CHAPERONE PROTEIN HSCB"/>
    <property type="match status" value="1"/>
</dbReference>
<keyword evidence="2" id="KW-0143">Chaperone</keyword>
<dbReference type="InterPro" id="IPR036386">
    <property type="entry name" value="HscB_C_sf"/>
</dbReference>
<dbReference type="PANTHER" id="PTHR14021:SF15">
    <property type="entry name" value="IRON-SULFUR CLUSTER CO-CHAPERONE PROTEIN HSCB"/>
    <property type="match status" value="1"/>
</dbReference>
<dbReference type="GeneID" id="39977882"/>
<comment type="caution">
    <text evidence="4">The sequence shown here is derived from an EMBL/GenBank/DDBJ whole genome shotgun (WGS) entry which is preliminary data.</text>
</comment>
<comment type="similarity">
    <text evidence="1">Belongs to the HscB family.</text>
</comment>
<dbReference type="RefSeq" id="XP_028875440.1">
    <property type="nucleotide sequence ID" value="XM_029018103.1"/>
</dbReference>
<dbReference type="AlphaFoldDB" id="A0A1J4MJQ0"/>
<evidence type="ECO:0000256" key="1">
    <source>
        <dbReference type="ARBA" id="ARBA00010476"/>
    </source>
</evidence>
<dbReference type="GO" id="GO:0005739">
    <property type="term" value="C:mitochondrion"/>
    <property type="evidence" value="ECO:0007669"/>
    <property type="project" value="TreeGrafter"/>
</dbReference>
<dbReference type="InterPro" id="IPR036869">
    <property type="entry name" value="J_dom_sf"/>
</dbReference>
<evidence type="ECO:0000259" key="3">
    <source>
        <dbReference type="Pfam" id="PF07743"/>
    </source>
</evidence>
<accession>A0A1J4MJQ0</accession>
<dbReference type="InterPro" id="IPR004640">
    <property type="entry name" value="HscB"/>
</dbReference>
<evidence type="ECO:0000313" key="4">
    <source>
        <dbReference type="EMBL" id="OII74247.1"/>
    </source>
</evidence>